<organism evidence="1 2">
    <name type="scientific">Mycena alexandri</name>
    <dbReference type="NCBI Taxonomy" id="1745969"/>
    <lineage>
        <taxon>Eukaryota</taxon>
        <taxon>Fungi</taxon>
        <taxon>Dikarya</taxon>
        <taxon>Basidiomycota</taxon>
        <taxon>Agaricomycotina</taxon>
        <taxon>Agaricomycetes</taxon>
        <taxon>Agaricomycetidae</taxon>
        <taxon>Agaricales</taxon>
        <taxon>Marasmiineae</taxon>
        <taxon>Mycenaceae</taxon>
        <taxon>Mycena</taxon>
    </lineage>
</organism>
<keyword evidence="2" id="KW-1185">Reference proteome</keyword>
<dbReference type="InterPro" id="IPR037056">
    <property type="entry name" value="RNase_H1_N_sf"/>
</dbReference>
<dbReference type="EMBL" id="JARJCM010000158">
    <property type="protein sequence ID" value="KAJ7025169.1"/>
    <property type="molecule type" value="Genomic_DNA"/>
</dbReference>
<dbReference type="Gene3D" id="3.40.970.10">
    <property type="entry name" value="Ribonuclease H1, N-terminal domain"/>
    <property type="match status" value="1"/>
</dbReference>
<proteinExistence type="predicted"/>
<gene>
    <name evidence="1" type="ORF">C8F04DRAFT_1269526</name>
</gene>
<accession>A0AAD6SCR3</accession>
<protein>
    <submittedName>
        <fullName evidence="1">Uncharacterized protein</fullName>
    </submittedName>
</protein>
<name>A0AAD6SCR3_9AGAR</name>
<sequence>MTNATPTTAAATSASRPDPELDALLALVARMSVAASETTLLAAEVNAKLPQVLAAHAASKLTWTRGTARTPKALAAAFPDGSGETWYVVIRGREPGFYRTSSESNAQTRGVPNQFGQKKTSWAEALAFYRENYLAAVHYDALVGDGYDVAANNVPAGVQKWIASAPAAV</sequence>
<comment type="caution">
    <text evidence="1">The sequence shown here is derived from an EMBL/GenBank/DDBJ whole genome shotgun (WGS) entry which is preliminary data.</text>
</comment>
<dbReference type="SUPFAM" id="SSF55658">
    <property type="entry name" value="L9 N-domain-like"/>
    <property type="match status" value="1"/>
</dbReference>
<dbReference type="InterPro" id="IPR009027">
    <property type="entry name" value="Ribosomal_bL9/RNase_H1_N"/>
</dbReference>
<evidence type="ECO:0000313" key="1">
    <source>
        <dbReference type="EMBL" id="KAJ7025169.1"/>
    </source>
</evidence>
<dbReference type="Proteomes" id="UP001218188">
    <property type="component" value="Unassembled WGS sequence"/>
</dbReference>
<evidence type="ECO:0000313" key="2">
    <source>
        <dbReference type="Proteomes" id="UP001218188"/>
    </source>
</evidence>
<reference evidence="1" key="1">
    <citation type="submission" date="2023-03" db="EMBL/GenBank/DDBJ databases">
        <title>Massive genome expansion in bonnet fungi (Mycena s.s.) driven by repeated elements and novel gene families across ecological guilds.</title>
        <authorList>
            <consortium name="Lawrence Berkeley National Laboratory"/>
            <person name="Harder C.B."/>
            <person name="Miyauchi S."/>
            <person name="Viragh M."/>
            <person name="Kuo A."/>
            <person name="Thoen E."/>
            <person name="Andreopoulos B."/>
            <person name="Lu D."/>
            <person name="Skrede I."/>
            <person name="Drula E."/>
            <person name="Henrissat B."/>
            <person name="Morin E."/>
            <person name="Kohler A."/>
            <person name="Barry K."/>
            <person name="LaButti K."/>
            <person name="Morin E."/>
            <person name="Salamov A."/>
            <person name="Lipzen A."/>
            <person name="Mereny Z."/>
            <person name="Hegedus B."/>
            <person name="Baldrian P."/>
            <person name="Stursova M."/>
            <person name="Weitz H."/>
            <person name="Taylor A."/>
            <person name="Grigoriev I.V."/>
            <person name="Nagy L.G."/>
            <person name="Martin F."/>
            <person name="Kauserud H."/>
        </authorList>
    </citation>
    <scope>NUCLEOTIDE SEQUENCE</scope>
    <source>
        <strain evidence="1">CBHHK200</strain>
    </source>
</reference>
<dbReference type="AlphaFoldDB" id="A0AAD6SCR3"/>